<evidence type="ECO:0000313" key="2">
    <source>
        <dbReference type="Proteomes" id="UP000032180"/>
    </source>
</evidence>
<proteinExistence type="predicted"/>
<name>A0A0D9VZ47_9ORYZ</name>
<dbReference type="HOGENOM" id="CLU_2834809_0_0_1"/>
<reference evidence="2" key="2">
    <citation type="submission" date="2013-12" db="EMBL/GenBank/DDBJ databases">
        <authorList>
            <person name="Yu Y."/>
            <person name="Lee S."/>
            <person name="de Baynast K."/>
            <person name="Wissotski M."/>
            <person name="Liu L."/>
            <person name="Talag J."/>
            <person name="Goicoechea J."/>
            <person name="Angelova A."/>
            <person name="Jetty R."/>
            <person name="Kudrna D."/>
            <person name="Golser W."/>
            <person name="Rivera L."/>
            <person name="Zhang J."/>
            <person name="Wing R."/>
        </authorList>
    </citation>
    <scope>NUCLEOTIDE SEQUENCE</scope>
</reference>
<dbReference type="AlphaFoldDB" id="A0A0D9VZ47"/>
<reference evidence="1" key="3">
    <citation type="submission" date="2015-04" db="UniProtKB">
        <authorList>
            <consortium name="EnsemblPlants"/>
        </authorList>
    </citation>
    <scope>IDENTIFICATION</scope>
</reference>
<keyword evidence="2" id="KW-1185">Reference proteome</keyword>
<dbReference type="Proteomes" id="UP000032180">
    <property type="component" value="Chromosome 3"/>
</dbReference>
<dbReference type="EnsemblPlants" id="LPERR03G29000.1">
    <property type="protein sequence ID" value="LPERR03G29000.1"/>
    <property type="gene ID" value="LPERR03G29000"/>
</dbReference>
<dbReference type="Gramene" id="LPERR03G29000.1">
    <property type="protein sequence ID" value="LPERR03G29000.1"/>
    <property type="gene ID" value="LPERR03G29000"/>
</dbReference>
<evidence type="ECO:0000313" key="1">
    <source>
        <dbReference type="EnsemblPlants" id="LPERR03G29000.1"/>
    </source>
</evidence>
<organism evidence="1 2">
    <name type="scientific">Leersia perrieri</name>
    <dbReference type="NCBI Taxonomy" id="77586"/>
    <lineage>
        <taxon>Eukaryota</taxon>
        <taxon>Viridiplantae</taxon>
        <taxon>Streptophyta</taxon>
        <taxon>Embryophyta</taxon>
        <taxon>Tracheophyta</taxon>
        <taxon>Spermatophyta</taxon>
        <taxon>Magnoliopsida</taxon>
        <taxon>Liliopsida</taxon>
        <taxon>Poales</taxon>
        <taxon>Poaceae</taxon>
        <taxon>BOP clade</taxon>
        <taxon>Oryzoideae</taxon>
        <taxon>Oryzeae</taxon>
        <taxon>Oryzinae</taxon>
        <taxon>Leersia</taxon>
    </lineage>
</organism>
<sequence>MAEPASRRPLPSLIMLEKYVLDYGIPFRPLGLGWASIKLNKKKFHGRYNHGEQLAKSLDLFARISK</sequence>
<protein>
    <submittedName>
        <fullName evidence="1">Uncharacterized protein</fullName>
    </submittedName>
</protein>
<reference evidence="1 2" key="1">
    <citation type="submission" date="2012-08" db="EMBL/GenBank/DDBJ databases">
        <title>Oryza genome evolution.</title>
        <authorList>
            <person name="Wing R.A."/>
        </authorList>
    </citation>
    <scope>NUCLEOTIDE SEQUENCE</scope>
</reference>
<accession>A0A0D9VZ47</accession>